<name>A0ABS4TXC7_9PSEU</name>
<sequence length="236" mass="26340">MSSVDSRDESVPPRAVFDLAWRGYDRRQVRQYVHSTETTLRTLVAARDAAVGRAGKLVRQLEDRRSDNSRLRAQLDRVCRSPIETGGLQERLRRMVELAEDEAAQIVARAQATAAESRAHTEQATQDRQQVERDFEIAMAARRAEAMRALAEQKTAAEAAAERVVREARELAGRILADARQQAHALHGCRDRLLGRLKNVRQLLDTAAPLLHPQPGDPRHAPAHSDHGRHNPNGTA</sequence>
<evidence type="ECO:0000313" key="2">
    <source>
        <dbReference type="EMBL" id="MBP2328586.1"/>
    </source>
</evidence>
<organism evidence="2 3">
    <name type="scientific">Kibdelosporangium banguiense</name>
    <dbReference type="NCBI Taxonomy" id="1365924"/>
    <lineage>
        <taxon>Bacteria</taxon>
        <taxon>Bacillati</taxon>
        <taxon>Actinomycetota</taxon>
        <taxon>Actinomycetes</taxon>
        <taxon>Pseudonocardiales</taxon>
        <taxon>Pseudonocardiaceae</taxon>
        <taxon>Kibdelosporangium</taxon>
    </lineage>
</organism>
<evidence type="ECO:0000313" key="3">
    <source>
        <dbReference type="Proteomes" id="UP001519332"/>
    </source>
</evidence>
<comment type="caution">
    <text evidence="2">The sequence shown here is derived from an EMBL/GenBank/DDBJ whole genome shotgun (WGS) entry which is preliminary data.</text>
</comment>
<feature type="compositionally biased region" description="Basic and acidic residues" evidence="1">
    <location>
        <begin position="217"/>
        <end position="229"/>
    </location>
</feature>
<feature type="region of interest" description="Disordered" evidence="1">
    <location>
        <begin position="209"/>
        <end position="236"/>
    </location>
</feature>
<dbReference type="EMBL" id="JAGINW010000001">
    <property type="protein sequence ID" value="MBP2328586.1"/>
    <property type="molecule type" value="Genomic_DNA"/>
</dbReference>
<proteinExistence type="predicted"/>
<protein>
    <submittedName>
        <fullName evidence="2">Vacuolar-type H+-ATPase subunit H</fullName>
    </submittedName>
</protein>
<reference evidence="2 3" key="1">
    <citation type="submission" date="2021-03" db="EMBL/GenBank/DDBJ databases">
        <title>Sequencing the genomes of 1000 actinobacteria strains.</title>
        <authorList>
            <person name="Klenk H.-P."/>
        </authorList>
    </citation>
    <scope>NUCLEOTIDE SEQUENCE [LARGE SCALE GENOMIC DNA]</scope>
    <source>
        <strain evidence="2 3">DSM 46670</strain>
    </source>
</reference>
<evidence type="ECO:0000256" key="1">
    <source>
        <dbReference type="SAM" id="MobiDB-lite"/>
    </source>
</evidence>
<keyword evidence="3" id="KW-1185">Reference proteome</keyword>
<gene>
    <name evidence="2" type="ORF">JOF56_008971</name>
</gene>
<dbReference type="RefSeq" id="WP_209645552.1">
    <property type="nucleotide sequence ID" value="NZ_JAGINW010000001.1"/>
</dbReference>
<accession>A0ABS4TXC7</accession>
<dbReference type="Proteomes" id="UP001519332">
    <property type="component" value="Unassembled WGS sequence"/>
</dbReference>